<evidence type="ECO:0000313" key="2">
    <source>
        <dbReference type="EMBL" id="KPK73459.1"/>
    </source>
</evidence>
<comment type="caution">
    <text evidence="2">The sequence shown here is derived from an EMBL/GenBank/DDBJ whole genome shotgun (WGS) entry which is preliminary data.</text>
</comment>
<gene>
    <name evidence="2" type="ORF">AMJ87_01775</name>
    <name evidence="1" type="ORF">AMJ87_03055</name>
</gene>
<dbReference type="EMBL" id="LJUO01000009">
    <property type="protein sequence ID" value="KPK73459.1"/>
    <property type="molecule type" value="Genomic_DNA"/>
</dbReference>
<feature type="non-terminal residue" evidence="2">
    <location>
        <position position="61"/>
    </location>
</feature>
<evidence type="ECO:0000313" key="1">
    <source>
        <dbReference type="EMBL" id="KPK72974.1"/>
    </source>
</evidence>
<dbReference type="EMBL" id="LJUO01000018">
    <property type="protein sequence ID" value="KPK72974.1"/>
    <property type="molecule type" value="Genomic_DNA"/>
</dbReference>
<organism evidence="2 3">
    <name type="scientific">candidate division WOR_3 bacterium SM23_60</name>
    <dbReference type="NCBI Taxonomy" id="1703780"/>
    <lineage>
        <taxon>Bacteria</taxon>
        <taxon>Bacteria division WOR-3</taxon>
    </lineage>
</organism>
<sequence length="61" mass="6474">MRRVWILVLLVGTFVFGAQRPGAVFLLIWPGARATALGGAFAAVAEDATACYYNQAGLAFI</sequence>
<evidence type="ECO:0000313" key="3">
    <source>
        <dbReference type="Proteomes" id="UP000051096"/>
    </source>
</evidence>
<name>A0A0S8GKF0_UNCW3</name>
<reference evidence="2 3" key="1">
    <citation type="journal article" date="2015" name="Microbiome">
        <title>Genomic resolution of linkages in carbon, nitrogen, and sulfur cycling among widespread estuary sediment bacteria.</title>
        <authorList>
            <person name="Baker B.J."/>
            <person name="Lazar C.S."/>
            <person name="Teske A.P."/>
            <person name="Dick G.J."/>
        </authorList>
    </citation>
    <scope>NUCLEOTIDE SEQUENCE [LARGE SCALE GENOMIC DNA]</scope>
    <source>
        <strain evidence="2">SM23_60</strain>
    </source>
</reference>
<dbReference type="AlphaFoldDB" id="A0A0S8GKF0"/>
<accession>A0A0S8GKF0</accession>
<protein>
    <submittedName>
        <fullName evidence="2">Uncharacterized protein</fullName>
    </submittedName>
</protein>
<proteinExistence type="predicted"/>
<dbReference type="Gene3D" id="2.40.160.60">
    <property type="entry name" value="Outer membrane protein transport protein (OMPP1/FadL/TodX)"/>
    <property type="match status" value="1"/>
</dbReference>
<dbReference type="Proteomes" id="UP000051096">
    <property type="component" value="Unassembled WGS sequence"/>
</dbReference>